<evidence type="ECO:0000313" key="1">
    <source>
        <dbReference type="EMBL" id="MDK3075640.1"/>
    </source>
</evidence>
<dbReference type="SUPFAM" id="SSF55166">
    <property type="entry name" value="Hedgehog/DD-peptidase"/>
    <property type="match status" value="1"/>
</dbReference>
<dbReference type="RefSeq" id="WP_284487561.1">
    <property type="nucleotide sequence ID" value="NZ_JASNJE010000045.1"/>
</dbReference>
<accession>A0ABT7FKH1</accession>
<dbReference type="EMBL" id="JASNJE010000045">
    <property type="protein sequence ID" value="MDK3075640.1"/>
    <property type="molecule type" value="Genomic_DNA"/>
</dbReference>
<organism evidence="1 2">
    <name type="scientific">Sedimentitalea xiamensis</name>
    <dbReference type="NCBI Taxonomy" id="3050037"/>
    <lineage>
        <taxon>Bacteria</taxon>
        <taxon>Pseudomonadati</taxon>
        <taxon>Pseudomonadota</taxon>
        <taxon>Alphaproteobacteria</taxon>
        <taxon>Rhodobacterales</taxon>
        <taxon>Paracoccaceae</taxon>
        <taxon>Sedimentitalea</taxon>
    </lineage>
</organism>
<gene>
    <name evidence="1" type="ORF">QO034_21465</name>
</gene>
<keyword evidence="2" id="KW-1185">Reference proteome</keyword>
<dbReference type="InterPro" id="IPR009045">
    <property type="entry name" value="Zn_M74/Hedgehog-like"/>
</dbReference>
<dbReference type="Gene3D" id="3.30.1380.10">
    <property type="match status" value="1"/>
</dbReference>
<comment type="caution">
    <text evidence="1">The sequence shown here is derived from an EMBL/GenBank/DDBJ whole genome shotgun (WGS) entry which is preliminary data.</text>
</comment>
<dbReference type="CDD" id="cd14845">
    <property type="entry name" value="L-Ala-D-Glu_peptidase_like"/>
    <property type="match status" value="1"/>
</dbReference>
<evidence type="ECO:0000313" key="2">
    <source>
        <dbReference type="Proteomes" id="UP001227126"/>
    </source>
</evidence>
<dbReference type="Proteomes" id="UP001227126">
    <property type="component" value="Unassembled WGS sequence"/>
</dbReference>
<protein>
    <submittedName>
        <fullName evidence="1">M15 family metallopeptidase</fullName>
    </submittedName>
</protein>
<name>A0ABT7FKH1_9RHOB</name>
<proteinExistence type="predicted"/>
<sequence length="68" mass="7693">MGNSVSRDSDISRLHPAIREKVAAIQKQLQSEKIPFEVFEAFRTPERQAQLFAKGRTKPGKKVTWVGP</sequence>
<reference evidence="1 2" key="1">
    <citation type="submission" date="2023-05" db="EMBL/GenBank/DDBJ databases">
        <title>Sedimentitalea sp. nov. JM2-8.</title>
        <authorList>
            <person name="Huang J."/>
        </authorList>
    </citation>
    <scope>NUCLEOTIDE SEQUENCE [LARGE SCALE GENOMIC DNA]</scope>
    <source>
        <strain evidence="1 2">JM2-8</strain>
    </source>
</reference>